<evidence type="ECO:0000256" key="4">
    <source>
        <dbReference type="SAM" id="MobiDB-lite"/>
    </source>
</evidence>
<feature type="region of interest" description="Disordered" evidence="4">
    <location>
        <begin position="699"/>
        <end position="725"/>
    </location>
</feature>
<keyword evidence="3" id="KW-0539">Nucleus</keyword>
<feature type="region of interest" description="Disordered" evidence="4">
    <location>
        <begin position="418"/>
        <end position="450"/>
    </location>
</feature>
<feature type="compositionally biased region" description="Acidic residues" evidence="4">
    <location>
        <begin position="519"/>
        <end position="539"/>
    </location>
</feature>
<dbReference type="Gene3D" id="3.40.50.300">
    <property type="entry name" value="P-loop containing nucleotide triphosphate hydrolases"/>
    <property type="match status" value="1"/>
</dbReference>
<feature type="region of interest" description="Disordered" evidence="4">
    <location>
        <begin position="508"/>
        <end position="578"/>
    </location>
</feature>
<comment type="subcellular location">
    <subcellularLocation>
        <location evidence="1">Nucleus</location>
        <location evidence="1">Nucleolus</location>
    </subcellularLocation>
</comment>
<name>A0ABN7ARW1_9HEMI</name>
<dbReference type="SMART" id="SM01362">
    <property type="entry name" value="DUF663"/>
    <property type="match status" value="1"/>
</dbReference>
<feature type="compositionally biased region" description="Basic and acidic residues" evidence="4">
    <location>
        <begin position="435"/>
        <end position="446"/>
    </location>
</feature>
<feature type="compositionally biased region" description="Basic and acidic residues" evidence="4">
    <location>
        <begin position="474"/>
        <end position="485"/>
    </location>
</feature>
<accession>A0ABN7ARW1</accession>
<dbReference type="InterPro" id="IPR027417">
    <property type="entry name" value="P-loop_NTPase"/>
</dbReference>
<feature type="compositionally biased region" description="Basic residues" evidence="4">
    <location>
        <begin position="1157"/>
        <end position="1168"/>
    </location>
</feature>
<dbReference type="InterPro" id="IPR030387">
    <property type="entry name" value="G_Bms1/Tsr1_dom"/>
</dbReference>
<sequence length="1186" mass="135370">MEEFEKADKKKPHRERLAGRKADKKKSKKVHQQELTDKQRNPKAFAVASAVRAERRFRRTEDFKRKKEHIPVVDRTPLEPPPILVAVVGPPKVGKSLLIRSLIKSYSRQPLTTIKGPVTVVSGKKRRITLIECNNDIGCMVDVAKVADLVLLLIDASFGFEMEVFEFLNICQVHGMPKIMGVLTHIDMIKGTKKIQKTKKTLKHRFWKEVHAGAKLFYLSNLVHGQYLKNEVKNLARFISVMKFRPLTWQTTHPYILADRMEDTTPPEQVQLNPKTDRTVCLYGYMRGIPMHKNAFIHIAGCGDYAVSDISFLPDPCPLPEQLKKRTLVDKERVVYAPFSGVGGIVYDKDAVYVELPTKHTEAQSDELTAELVSTLMENKETVDTKLASTKVQLFSDGMALTASEFDGVKDGDKMEESIEYDSGEEPSDEEAEDPDGKPETSKEYSFENVVDSKSGRKRKKVIFDDSSDDDELVAEKSVETKSKSDAIPNIKLSDKEKELKDKIAKALTTLKTHNVTPEDADSSSGSDDDGEMDDDVDETAPWASDAVTSDSGMDVDDSEDDVSEAEDEGLPSTDFNWKKNMAEKAATEFITRQASKQDLWKMVYGPMQEDQEEAKEEEEIGGLFKVARNDRERTTSRKDQDGVDSSKYPVGQIRDWDDPEIIESIKDCFVTGKWKDEEDADELLKLDDLSEPEDEELFGDFEDLETGEKHTKSEKPKKEEPDLTKEQLLEKKKKLKAKFDEAYDNKEGDETYFEELKMEASKQAELNRKQFEDLDDSIRVEIEGYRAGLYVRLEISNMPCELVDRFDPTYPIVIGGLQPGEQNVGYVKLRMKKHRWYKKILKTRDPLIISMGWRRFQTIAVFSKQEDNLKHRMLKYTPEHIACMAHIWGPITRASTGFLALVNSTGSEENPGFRITATGSVADTNQSTAVMKKLKLIGTPHKIFKKSAFVKGMFNSALEVARFEGAKIKTVSGIRGMIKKPLRAPEGAFRATFEDKILLSDIVMCRTWYQIEVPKFYAPVTSLLLPLSEKNTWQGMRTLGALKREKGIRNPAQPDSMYTEIVRPERVSKPLVIPRAVEKDLPYRFKRKVKETDRNRPEFSKILKKVVVRDDHDAQVSSLLKKLRVNYIVKKEKIKREKKAKFAELKKRKEREQLRQQKKHKEIKKSVYRQMSKLDAAEARKAAKK</sequence>
<dbReference type="Proteomes" id="UP001307889">
    <property type="component" value="Chromosome 4"/>
</dbReference>
<dbReference type="Pfam" id="PF04950">
    <property type="entry name" value="RIBIOP_C"/>
    <property type="match status" value="1"/>
</dbReference>
<dbReference type="InterPro" id="IPR037875">
    <property type="entry name" value="Bms1_N"/>
</dbReference>
<dbReference type="InterPro" id="IPR039761">
    <property type="entry name" value="Bms1/Tsr1"/>
</dbReference>
<dbReference type="PANTHER" id="PTHR12858">
    <property type="entry name" value="RIBOSOME BIOGENESIS PROTEIN"/>
    <property type="match status" value="1"/>
</dbReference>
<feature type="compositionally biased region" description="Basic and acidic residues" evidence="4">
    <location>
        <begin position="1147"/>
        <end position="1156"/>
    </location>
</feature>
<feature type="region of interest" description="Disordered" evidence="4">
    <location>
        <begin position="611"/>
        <end position="656"/>
    </location>
</feature>
<dbReference type="PROSITE" id="PS51714">
    <property type="entry name" value="G_BMS1"/>
    <property type="match status" value="1"/>
</dbReference>
<dbReference type="SUPFAM" id="SSF52540">
    <property type="entry name" value="P-loop containing nucleoside triphosphate hydrolases"/>
    <property type="match status" value="1"/>
</dbReference>
<feature type="compositionally biased region" description="Acidic residues" evidence="4">
    <location>
        <begin position="554"/>
        <end position="570"/>
    </location>
</feature>
<evidence type="ECO:0000256" key="2">
    <source>
        <dbReference type="ARBA" id="ARBA00022517"/>
    </source>
</evidence>
<feature type="compositionally biased region" description="Acidic residues" evidence="4">
    <location>
        <begin position="611"/>
        <end position="621"/>
    </location>
</feature>
<dbReference type="InterPro" id="IPR007034">
    <property type="entry name" value="BMS1_TSR1_C"/>
</dbReference>
<feature type="compositionally biased region" description="Basic and acidic residues" evidence="4">
    <location>
        <begin position="707"/>
        <end position="725"/>
    </location>
</feature>
<evidence type="ECO:0000313" key="6">
    <source>
        <dbReference type="EMBL" id="BES93660.1"/>
    </source>
</evidence>
<feature type="compositionally biased region" description="Basic and acidic residues" evidence="4">
    <location>
        <begin position="628"/>
        <end position="642"/>
    </location>
</feature>
<feature type="domain" description="Bms1-type G" evidence="5">
    <location>
        <begin position="81"/>
        <end position="245"/>
    </location>
</feature>
<dbReference type="Pfam" id="PF08142">
    <property type="entry name" value="AARP2CN"/>
    <property type="match status" value="1"/>
</dbReference>
<feature type="region of interest" description="Disordered" evidence="4">
    <location>
        <begin position="1"/>
        <end position="45"/>
    </location>
</feature>
<keyword evidence="7" id="KW-1185">Reference proteome</keyword>
<gene>
    <name evidence="6" type="ORF">NTJ_06469</name>
</gene>
<protein>
    <submittedName>
        <fullName evidence="6">AARP2CN (NUC121) domain</fullName>
    </submittedName>
</protein>
<evidence type="ECO:0000256" key="1">
    <source>
        <dbReference type="ARBA" id="ARBA00004604"/>
    </source>
</evidence>
<organism evidence="6 7">
    <name type="scientific">Nesidiocoris tenuis</name>
    <dbReference type="NCBI Taxonomy" id="355587"/>
    <lineage>
        <taxon>Eukaryota</taxon>
        <taxon>Metazoa</taxon>
        <taxon>Ecdysozoa</taxon>
        <taxon>Arthropoda</taxon>
        <taxon>Hexapoda</taxon>
        <taxon>Insecta</taxon>
        <taxon>Pterygota</taxon>
        <taxon>Neoptera</taxon>
        <taxon>Paraneoptera</taxon>
        <taxon>Hemiptera</taxon>
        <taxon>Heteroptera</taxon>
        <taxon>Panheteroptera</taxon>
        <taxon>Cimicomorpha</taxon>
        <taxon>Miridae</taxon>
        <taxon>Dicyphina</taxon>
        <taxon>Nesidiocoris</taxon>
    </lineage>
</organism>
<feature type="compositionally biased region" description="Acidic residues" evidence="4">
    <location>
        <begin position="418"/>
        <end position="434"/>
    </location>
</feature>
<feature type="compositionally biased region" description="Basic and acidic residues" evidence="4">
    <location>
        <begin position="31"/>
        <end position="40"/>
    </location>
</feature>
<evidence type="ECO:0000313" key="7">
    <source>
        <dbReference type="Proteomes" id="UP001307889"/>
    </source>
</evidence>
<feature type="region of interest" description="Disordered" evidence="4">
    <location>
        <begin position="1147"/>
        <end position="1170"/>
    </location>
</feature>
<dbReference type="CDD" id="cd01882">
    <property type="entry name" value="BMS1"/>
    <property type="match status" value="1"/>
</dbReference>
<keyword evidence="2" id="KW-0690">Ribosome biogenesis</keyword>
<dbReference type="InterPro" id="IPR012948">
    <property type="entry name" value="AARP2CN"/>
</dbReference>
<evidence type="ECO:0000259" key="5">
    <source>
        <dbReference type="PROSITE" id="PS51714"/>
    </source>
</evidence>
<evidence type="ECO:0000256" key="3">
    <source>
        <dbReference type="ARBA" id="ARBA00023242"/>
    </source>
</evidence>
<reference evidence="6 7" key="1">
    <citation type="submission" date="2023-09" db="EMBL/GenBank/DDBJ databases">
        <title>Nesidiocoris tenuis whole genome shotgun sequence.</title>
        <authorList>
            <person name="Shibata T."/>
            <person name="Shimoda M."/>
            <person name="Kobayashi T."/>
            <person name="Uehara T."/>
        </authorList>
    </citation>
    <scope>NUCLEOTIDE SEQUENCE [LARGE SCALE GENOMIC DNA]</scope>
    <source>
        <strain evidence="6 7">Japan</strain>
    </source>
</reference>
<feature type="region of interest" description="Disordered" evidence="4">
    <location>
        <begin position="465"/>
        <end position="496"/>
    </location>
</feature>
<dbReference type="SMART" id="SM00785">
    <property type="entry name" value="AARP2CN"/>
    <property type="match status" value="1"/>
</dbReference>
<dbReference type="PANTHER" id="PTHR12858:SF2">
    <property type="entry name" value="RIBOSOME BIOGENESIS PROTEIN BMS1 HOMOLOG"/>
    <property type="match status" value="1"/>
</dbReference>
<proteinExistence type="predicted"/>
<dbReference type="EMBL" id="AP028912">
    <property type="protein sequence ID" value="BES93660.1"/>
    <property type="molecule type" value="Genomic_DNA"/>
</dbReference>